<name>A0ABQ3XLT6_9ACTN</name>
<sequence length="137" mass="14922">MPRPASRALEATPAVITRPRALKGLAGGVPATRWPRLSPAAFFVIIFRPSRLRCAGLLMVSPLLCRPGGRRARLLSKGATAPELRAGRVPAIPRPVVSHARECVFKSVLGRAFRVPSKSLVDIIYIIDLENIVLARR</sequence>
<dbReference type="Proteomes" id="UP000612282">
    <property type="component" value="Unassembled WGS sequence"/>
</dbReference>
<organism evidence="1 2">
    <name type="scientific">Actinoplanes couchii</name>
    <dbReference type="NCBI Taxonomy" id="403638"/>
    <lineage>
        <taxon>Bacteria</taxon>
        <taxon>Bacillati</taxon>
        <taxon>Actinomycetota</taxon>
        <taxon>Actinomycetes</taxon>
        <taxon>Micromonosporales</taxon>
        <taxon>Micromonosporaceae</taxon>
        <taxon>Actinoplanes</taxon>
    </lineage>
</organism>
<keyword evidence="2" id="KW-1185">Reference proteome</keyword>
<proteinExistence type="predicted"/>
<protein>
    <submittedName>
        <fullName evidence="1">Uncharacterized protein</fullName>
    </submittedName>
</protein>
<evidence type="ECO:0000313" key="1">
    <source>
        <dbReference type="EMBL" id="GID59473.1"/>
    </source>
</evidence>
<evidence type="ECO:0000313" key="2">
    <source>
        <dbReference type="Proteomes" id="UP000612282"/>
    </source>
</evidence>
<reference evidence="1 2" key="1">
    <citation type="submission" date="2021-01" db="EMBL/GenBank/DDBJ databases">
        <title>Whole genome shotgun sequence of Actinoplanes couchii NBRC 106145.</title>
        <authorList>
            <person name="Komaki H."/>
            <person name="Tamura T."/>
        </authorList>
    </citation>
    <scope>NUCLEOTIDE SEQUENCE [LARGE SCALE GENOMIC DNA]</scope>
    <source>
        <strain evidence="1 2">NBRC 106145</strain>
    </source>
</reference>
<comment type="caution">
    <text evidence="1">The sequence shown here is derived from an EMBL/GenBank/DDBJ whole genome shotgun (WGS) entry which is preliminary data.</text>
</comment>
<gene>
    <name evidence="1" type="ORF">Aco03nite_078770</name>
</gene>
<accession>A0ABQ3XLT6</accession>
<dbReference type="EMBL" id="BOMG01000097">
    <property type="protein sequence ID" value="GID59473.1"/>
    <property type="molecule type" value="Genomic_DNA"/>
</dbReference>